<evidence type="ECO:0000256" key="1">
    <source>
        <dbReference type="ARBA" id="ARBA00004141"/>
    </source>
</evidence>
<dbReference type="VEuPathDB" id="FungiDB:BO70DRAFT_421019"/>
<name>A0A317WMZ5_9EURO</name>
<evidence type="ECO:0000256" key="4">
    <source>
        <dbReference type="ARBA" id="ARBA00023136"/>
    </source>
</evidence>
<feature type="transmembrane region" description="Helical" evidence="7">
    <location>
        <begin position="103"/>
        <end position="124"/>
    </location>
</feature>
<reference evidence="9 10" key="1">
    <citation type="submission" date="2016-12" db="EMBL/GenBank/DDBJ databases">
        <title>The genomes of Aspergillus section Nigri reveals drivers in fungal speciation.</title>
        <authorList>
            <consortium name="DOE Joint Genome Institute"/>
            <person name="Vesth T.C."/>
            <person name="Nybo J."/>
            <person name="Theobald S."/>
            <person name="Brandl J."/>
            <person name="Frisvad J.C."/>
            <person name="Nielsen K.F."/>
            <person name="Lyhne E.K."/>
            <person name="Kogle M.E."/>
            <person name="Kuo A."/>
            <person name="Riley R."/>
            <person name="Clum A."/>
            <person name="Nolan M."/>
            <person name="Lipzen A."/>
            <person name="Salamov A."/>
            <person name="Henrissat B."/>
            <person name="Wiebenga A."/>
            <person name="De Vries R.P."/>
            <person name="Grigoriev I.V."/>
            <person name="Mortensen U.H."/>
            <person name="Andersen M.R."/>
            <person name="Baker S.E."/>
        </authorList>
    </citation>
    <scope>NUCLEOTIDE SEQUENCE [LARGE SCALE GENOMIC DNA]</scope>
    <source>
        <strain evidence="9 10">CBS 117.55</strain>
    </source>
</reference>
<keyword evidence="10" id="KW-1185">Reference proteome</keyword>
<gene>
    <name evidence="9" type="ORF">BO70DRAFT_421019</name>
</gene>
<evidence type="ECO:0000256" key="7">
    <source>
        <dbReference type="SAM" id="Phobius"/>
    </source>
</evidence>
<comment type="similarity">
    <text evidence="5">Belongs to the SAT4 family.</text>
</comment>
<dbReference type="GeneID" id="37069760"/>
<protein>
    <recommendedName>
        <fullName evidence="8">Rhodopsin domain-containing protein</fullName>
    </recommendedName>
</protein>
<feature type="transmembrane region" description="Helical" evidence="7">
    <location>
        <begin position="46"/>
        <end position="67"/>
    </location>
</feature>
<dbReference type="OrthoDB" id="444631at2759"/>
<sequence>MTNILTDTTAKVKGPTFIGVIWGATILSFLFISARTAARLCTFRRLWLDDAFAIIAWLMLLASAIIWQSQLYHLYLIFQLSDGTMSMTPDIIAQIAQLGRAEIFFLVFFYSSLWTIKASFLVFFRRLGGTDRRWITWFWCVVGFALAAYCVVVGDIQWTCLVNIRAASMARCSTEKAILYQYDTLIINLALDVLTDLAIISLPIILLWNIQIPLRQKLILMAILSLAVVIIIVAIVRVAVVARKDSNSDESWLWMWSFIEATVANIVACVASFRQLFMKHDQKRSQPYPSYPPSTPRDARRSKQGGVERTWTPSQDSSDLEMCRYGSHRGLTASDHVAVE</sequence>
<accession>A0A317WMZ5</accession>
<dbReference type="InterPro" id="IPR049326">
    <property type="entry name" value="Rhodopsin_dom_fungi"/>
</dbReference>
<dbReference type="InterPro" id="IPR052337">
    <property type="entry name" value="SAT4-like"/>
</dbReference>
<evidence type="ECO:0000256" key="6">
    <source>
        <dbReference type="SAM" id="MobiDB-lite"/>
    </source>
</evidence>
<evidence type="ECO:0000313" key="9">
    <source>
        <dbReference type="EMBL" id="PWY87405.1"/>
    </source>
</evidence>
<keyword evidence="3 7" id="KW-1133">Transmembrane helix</keyword>
<feature type="transmembrane region" description="Helical" evidence="7">
    <location>
        <begin position="185"/>
        <end position="206"/>
    </location>
</feature>
<evidence type="ECO:0000256" key="3">
    <source>
        <dbReference type="ARBA" id="ARBA00022989"/>
    </source>
</evidence>
<evidence type="ECO:0000313" key="10">
    <source>
        <dbReference type="Proteomes" id="UP000247233"/>
    </source>
</evidence>
<dbReference type="GO" id="GO:0016020">
    <property type="term" value="C:membrane"/>
    <property type="evidence" value="ECO:0007669"/>
    <property type="project" value="UniProtKB-SubCell"/>
</dbReference>
<dbReference type="PANTHER" id="PTHR33048">
    <property type="entry name" value="PTH11-LIKE INTEGRAL MEMBRANE PROTEIN (AFU_ORTHOLOGUE AFUA_5G11245)"/>
    <property type="match status" value="1"/>
</dbReference>
<dbReference type="Pfam" id="PF20684">
    <property type="entry name" value="Fung_rhodopsin"/>
    <property type="match status" value="1"/>
</dbReference>
<feature type="transmembrane region" description="Helical" evidence="7">
    <location>
        <begin position="16"/>
        <end position="34"/>
    </location>
</feature>
<dbReference type="EMBL" id="MSFL01000006">
    <property type="protein sequence ID" value="PWY87405.1"/>
    <property type="molecule type" value="Genomic_DNA"/>
</dbReference>
<keyword evidence="4 7" id="KW-0472">Membrane</keyword>
<evidence type="ECO:0000256" key="2">
    <source>
        <dbReference type="ARBA" id="ARBA00022692"/>
    </source>
</evidence>
<dbReference type="AlphaFoldDB" id="A0A317WMZ5"/>
<dbReference type="RefSeq" id="XP_025401288.1">
    <property type="nucleotide sequence ID" value="XM_025547523.1"/>
</dbReference>
<evidence type="ECO:0000259" key="8">
    <source>
        <dbReference type="Pfam" id="PF20684"/>
    </source>
</evidence>
<dbReference type="STRING" id="1448321.A0A317WMZ5"/>
<keyword evidence="2 7" id="KW-0812">Transmembrane</keyword>
<feature type="domain" description="Rhodopsin" evidence="8">
    <location>
        <begin position="34"/>
        <end position="278"/>
    </location>
</feature>
<feature type="transmembrane region" description="Helical" evidence="7">
    <location>
        <begin position="252"/>
        <end position="273"/>
    </location>
</feature>
<organism evidence="9 10">
    <name type="scientific">Aspergillus heteromorphus CBS 117.55</name>
    <dbReference type="NCBI Taxonomy" id="1448321"/>
    <lineage>
        <taxon>Eukaryota</taxon>
        <taxon>Fungi</taxon>
        <taxon>Dikarya</taxon>
        <taxon>Ascomycota</taxon>
        <taxon>Pezizomycotina</taxon>
        <taxon>Eurotiomycetes</taxon>
        <taxon>Eurotiomycetidae</taxon>
        <taxon>Eurotiales</taxon>
        <taxon>Aspergillaceae</taxon>
        <taxon>Aspergillus</taxon>
        <taxon>Aspergillus subgen. Circumdati</taxon>
    </lineage>
</organism>
<feature type="transmembrane region" description="Helical" evidence="7">
    <location>
        <begin position="218"/>
        <end position="240"/>
    </location>
</feature>
<evidence type="ECO:0000256" key="5">
    <source>
        <dbReference type="ARBA" id="ARBA00038359"/>
    </source>
</evidence>
<dbReference type="PANTHER" id="PTHR33048:SF47">
    <property type="entry name" value="INTEGRAL MEMBRANE PROTEIN-RELATED"/>
    <property type="match status" value="1"/>
</dbReference>
<comment type="subcellular location">
    <subcellularLocation>
        <location evidence="1">Membrane</location>
        <topology evidence="1">Multi-pass membrane protein</topology>
    </subcellularLocation>
</comment>
<dbReference type="Proteomes" id="UP000247233">
    <property type="component" value="Unassembled WGS sequence"/>
</dbReference>
<feature type="region of interest" description="Disordered" evidence="6">
    <location>
        <begin position="283"/>
        <end position="321"/>
    </location>
</feature>
<comment type="caution">
    <text evidence="9">The sequence shown here is derived from an EMBL/GenBank/DDBJ whole genome shotgun (WGS) entry which is preliminary data.</text>
</comment>
<proteinExistence type="inferred from homology"/>
<feature type="transmembrane region" description="Helical" evidence="7">
    <location>
        <begin position="136"/>
        <end position="154"/>
    </location>
</feature>